<comment type="caution">
    <text evidence="1">The sequence shown here is derived from an EMBL/GenBank/DDBJ whole genome shotgun (WGS) entry which is preliminary data.</text>
</comment>
<evidence type="ECO:0000313" key="1">
    <source>
        <dbReference type="EMBL" id="TPP60176.1"/>
    </source>
</evidence>
<gene>
    <name evidence="1" type="ORF">FGIG_03083</name>
</gene>
<protein>
    <submittedName>
        <fullName evidence="1">Uncharacterized protein</fullName>
    </submittedName>
</protein>
<dbReference type="Proteomes" id="UP000316759">
    <property type="component" value="Unassembled WGS sequence"/>
</dbReference>
<dbReference type="OrthoDB" id="10489011at2759"/>
<reference evidence="1 2" key="1">
    <citation type="submission" date="2019-04" db="EMBL/GenBank/DDBJ databases">
        <title>Annotation for the trematode Fasciola gigantica.</title>
        <authorList>
            <person name="Choi Y.-J."/>
        </authorList>
    </citation>
    <scope>NUCLEOTIDE SEQUENCE [LARGE SCALE GENOMIC DNA]</scope>
    <source>
        <strain evidence="1">Uganda_cow_1</strain>
    </source>
</reference>
<dbReference type="AlphaFoldDB" id="A0A504YIF4"/>
<evidence type="ECO:0000313" key="2">
    <source>
        <dbReference type="Proteomes" id="UP000316759"/>
    </source>
</evidence>
<proteinExistence type="predicted"/>
<sequence>VVNTKNTTTNDKINVRIDGRLYFNGKPAKWTAEMSESGSASFNNVQKKLCESNLEALKKYSTYAAFWIGCDLISANKTNTVCDIHLDRNKAKTAKVNYKSDTFFGIVKSSLQKYSPIEKDVYYYGSVRSVTSKYFCFERVGRGWLLQNLPEQRELSVRM</sequence>
<keyword evidence="2" id="KW-1185">Reference proteome</keyword>
<organism evidence="1 2">
    <name type="scientific">Fasciola gigantica</name>
    <name type="common">Giant liver fluke</name>
    <dbReference type="NCBI Taxonomy" id="46835"/>
    <lineage>
        <taxon>Eukaryota</taxon>
        <taxon>Metazoa</taxon>
        <taxon>Spiralia</taxon>
        <taxon>Lophotrochozoa</taxon>
        <taxon>Platyhelminthes</taxon>
        <taxon>Trematoda</taxon>
        <taxon>Digenea</taxon>
        <taxon>Plagiorchiida</taxon>
        <taxon>Echinostomata</taxon>
        <taxon>Echinostomatoidea</taxon>
        <taxon>Fasciolidae</taxon>
        <taxon>Fasciola</taxon>
    </lineage>
</organism>
<dbReference type="EMBL" id="SUNJ01009738">
    <property type="protein sequence ID" value="TPP60176.1"/>
    <property type="molecule type" value="Genomic_DNA"/>
</dbReference>
<name>A0A504YIF4_FASGI</name>
<accession>A0A504YIF4</accession>
<feature type="non-terminal residue" evidence="1">
    <location>
        <position position="1"/>
    </location>
</feature>